<evidence type="ECO:0000313" key="1">
    <source>
        <dbReference type="EMBL" id="KAF2633126.1"/>
    </source>
</evidence>
<evidence type="ECO:0000313" key="2">
    <source>
        <dbReference type="Proteomes" id="UP000799754"/>
    </source>
</evidence>
<accession>A0ACB6SFM3</accession>
<keyword evidence="2" id="KW-1185">Reference proteome</keyword>
<dbReference type="Proteomes" id="UP000799754">
    <property type="component" value="Unassembled WGS sequence"/>
</dbReference>
<protein>
    <submittedName>
        <fullName evidence="1">Uncharacterized protein</fullName>
    </submittedName>
</protein>
<sequence length="531" mass="60382">MCQASPASAVPHLSLAFYRPSDYTCSDQTLLSKMQCEQGLKETLTGLRDIVIGLIAGLHLNDLPKLWVLTHICAVLTEAEQQPNNLPKDFLHELQILCRWQQAPTGHPHEHCDIDTEAWLCCAAQEHANDGFWKYASASMDEREGLQYFRTRAPLKLFMDFQEHDLLHILETSEGKDALEDLPRSIANSLHTALSKYAKCACPGSEASSRKSRQHEARLCLVGRPNWTDSFANNDLHVFSSSTVQVDSSICQWQQLRIQIAHTRPLRDQTGELTLTGTSPEERETVDFHRRQAMTREVESAIQPGGGFCELLRKSSGSVRMILRLKDQSLAYFDGETPQQRLRNEPSISLAEVMSRYALTRKMKLALAFTLARSMWQYYDSEWTKREWSAESIHFMTELKAPNWQTTVITCRPSLMTSFTNVETHKLVEEYADLRPVCHNYPRILALGLLLVRIGWDDHIPFTNHSTSPAMSQRKLNDECSEGHDMCEESSWPRLGPCDPAGDNIRKRYKAATEACFDNKALRTACSRYAC</sequence>
<organism evidence="1 2">
    <name type="scientific">Macroventuria anomochaeta</name>
    <dbReference type="NCBI Taxonomy" id="301207"/>
    <lineage>
        <taxon>Eukaryota</taxon>
        <taxon>Fungi</taxon>
        <taxon>Dikarya</taxon>
        <taxon>Ascomycota</taxon>
        <taxon>Pezizomycotina</taxon>
        <taxon>Dothideomycetes</taxon>
        <taxon>Pleosporomycetidae</taxon>
        <taxon>Pleosporales</taxon>
        <taxon>Pleosporineae</taxon>
        <taxon>Didymellaceae</taxon>
        <taxon>Macroventuria</taxon>
    </lineage>
</organism>
<proteinExistence type="predicted"/>
<dbReference type="EMBL" id="MU006702">
    <property type="protein sequence ID" value="KAF2633126.1"/>
    <property type="molecule type" value="Genomic_DNA"/>
</dbReference>
<reference evidence="1" key="1">
    <citation type="journal article" date="2020" name="Stud. Mycol.">
        <title>101 Dothideomycetes genomes: a test case for predicting lifestyles and emergence of pathogens.</title>
        <authorList>
            <person name="Haridas S."/>
            <person name="Albert R."/>
            <person name="Binder M."/>
            <person name="Bloem J."/>
            <person name="Labutti K."/>
            <person name="Salamov A."/>
            <person name="Andreopoulos B."/>
            <person name="Baker S."/>
            <person name="Barry K."/>
            <person name="Bills G."/>
            <person name="Bluhm B."/>
            <person name="Cannon C."/>
            <person name="Castanera R."/>
            <person name="Culley D."/>
            <person name="Daum C."/>
            <person name="Ezra D."/>
            <person name="Gonzalez J."/>
            <person name="Henrissat B."/>
            <person name="Kuo A."/>
            <person name="Liang C."/>
            <person name="Lipzen A."/>
            <person name="Lutzoni F."/>
            <person name="Magnuson J."/>
            <person name="Mondo S."/>
            <person name="Nolan M."/>
            <person name="Ohm R."/>
            <person name="Pangilinan J."/>
            <person name="Park H.-J."/>
            <person name="Ramirez L."/>
            <person name="Alfaro M."/>
            <person name="Sun H."/>
            <person name="Tritt A."/>
            <person name="Yoshinaga Y."/>
            <person name="Zwiers L.-H."/>
            <person name="Turgeon B."/>
            <person name="Goodwin S."/>
            <person name="Spatafora J."/>
            <person name="Crous P."/>
            <person name="Grigoriev I."/>
        </authorList>
    </citation>
    <scope>NUCLEOTIDE SEQUENCE</scope>
    <source>
        <strain evidence="1">CBS 525.71</strain>
    </source>
</reference>
<name>A0ACB6SFM3_9PLEO</name>
<gene>
    <name evidence="1" type="ORF">BU25DRAFT_89210</name>
</gene>
<comment type="caution">
    <text evidence="1">The sequence shown here is derived from an EMBL/GenBank/DDBJ whole genome shotgun (WGS) entry which is preliminary data.</text>
</comment>